<dbReference type="AlphaFoldDB" id="A0A918B198"/>
<dbReference type="EMBL" id="BMSV01000004">
    <property type="protein sequence ID" value="GGQ04677.1"/>
    <property type="molecule type" value="Genomic_DNA"/>
</dbReference>
<name>A0A918B198_9ACTN</name>
<comment type="caution">
    <text evidence="2">The sequence shown here is derived from an EMBL/GenBank/DDBJ whole genome shotgun (WGS) entry which is preliminary data.</text>
</comment>
<dbReference type="Proteomes" id="UP000654123">
    <property type="component" value="Unassembled WGS sequence"/>
</dbReference>
<keyword evidence="1" id="KW-1133">Transmembrane helix</keyword>
<evidence type="ECO:0000256" key="1">
    <source>
        <dbReference type="SAM" id="Phobius"/>
    </source>
</evidence>
<keyword evidence="3" id="KW-1185">Reference proteome</keyword>
<accession>A0A918B198</accession>
<proteinExistence type="predicted"/>
<protein>
    <recommendedName>
        <fullName evidence="4">DUF3817 domain-containing protein</fullName>
    </recommendedName>
</protein>
<gene>
    <name evidence="2" type="ORF">GCM10010249_23900</name>
</gene>
<reference evidence="2" key="1">
    <citation type="journal article" date="2014" name="Int. J. Syst. Evol. Microbiol.">
        <title>Complete genome sequence of Corynebacterium casei LMG S-19264T (=DSM 44701T), isolated from a smear-ripened cheese.</title>
        <authorList>
            <consortium name="US DOE Joint Genome Institute (JGI-PGF)"/>
            <person name="Walter F."/>
            <person name="Albersmeier A."/>
            <person name="Kalinowski J."/>
            <person name="Ruckert C."/>
        </authorList>
    </citation>
    <scope>NUCLEOTIDE SEQUENCE</scope>
    <source>
        <strain evidence="2">JCM 4335</strain>
    </source>
</reference>
<organism evidence="2 3">
    <name type="scientific">Streptomyces roseolilacinus</name>
    <dbReference type="NCBI Taxonomy" id="66904"/>
    <lineage>
        <taxon>Bacteria</taxon>
        <taxon>Bacillati</taxon>
        <taxon>Actinomycetota</taxon>
        <taxon>Actinomycetes</taxon>
        <taxon>Kitasatosporales</taxon>
        <taxon>Streptomycetaceae</taxon>
        <taxon>Streptomyces</taxon>
    </lineage>
</organism>
<keyword evidence="1" id="KW-0812">Transmembrane</keyword>
<evidence type="ECO:0000313" key="2">
    <source>
        <dbReference type="EMBL" id="GGQ04677.1"/>
    </source>
</evidence>
<reference evidence="2" key="2">
    <citation type="submission" date="2020-09" db="EMBL/GenBank/DDBJ databases">
        <authorList>
            <person name="Sun Q."/>
            <person name="Ohkuma M."/>
        </authorList>
    </citation>
    <scope>NUCLEOTIDE SEQUENCE</scope>
    <source>
        <strain evidence="2">JCM 4335</strain>
    </source>
</reference>
<keyword evidence="1" id="KW-0472">Membrane</keyword>
<evidence type="ECO:0008006" key="4">
    <source>
        <dbReference type="Google" id="ProtNLM"/>
    </source>
</evidence>
<evidence type="ECO:0000313" key="3">
    <source>
        <dbReference type="Proteomes" id="UP000654123"/>
    </source>
</evidence>
<sequence length="100" mass="10287">MINMNMKALRAAAAVEAASIVILFVNLFTVHAKPITSLGGPVHGSAYLITIVATFSLTVAGVAGAARALAFVPGIGGMLVLQWLRRHPEAVKAPAKDPVG</sequence>
<feature type="transmembrane region" description="Helical" evidence="1">
    <location>
        <begin position="48"/>
        <end position="81"/>
    </location>
</feature>